<feature type="transmembrane region" description="Helical" evidence="6">
    <location>
        <begin position="288"/>
        <end position="307"/>
    </location>
</feature>
<name>A0ABS7ZDJ7_9MICO</name>
<dbReference type="PANTHER" id="PTHR43124">
    <property type="entry name" value="PURINE EFFLUX PUMP PBUE"/>
    <property type="match status" value="1"/>
</dbReference>
<reference evidence="8 9" key="1">
    <citation type="submission" date="2021-09" db="EMBL/GenBank/DDBJ databases">
        <title>Isoptericola luteus sp. nov., a novel bacterium isolated from Harbin, the capital city of Heilongjiang province.</title>
        <authorList>
            <person name="Li J."/>
        </authorList>
    </citation>
    <scope>NUCLEOTIDE SEQUENCE [LARGE SCALE GENOMIC DNA]</scope>
    <source>
        <strain evidence="8 9">NEAU-Y5</strain>
    </source>
</reference>
<evidence type="ECO:0000256" key="2">
    <source>
        <dbReference type="ARBA" id="ARBA00022475"/>
    </source>
</evidence>
<protein>
    <submittedName>
        <fullName evidence="8">MFS transporter</fullName>
    </submittedName>
</protein>
<keyword evidence="3 6" id="KW-0812">Transmembrane</keyword>
<evidence type="ECO:0000259" key="7">
    <source>
        <dbReference type="PROSITE" id="PS50850"/>
    </source>
</evidence>
<feature type="transmembrane region" description="Helical" evidence="6">
    <location>
        <begin position="377"/>
        <end position="394"/>
    </location>
</feature>
<organism evidence="8 9">
    <name type="scientific">Isoptericola luteus</name>
    <dbReference type="NCBI Taxonomy" id="2879484"/>
    <lineage>
        <taxon>Bacteria</taxon>
        <taxon>Bacillati</taxon>
        <taxon>Actinomycetota</taxon>
        <taxon>Actinomycetes</taxon>
        <taxon>Micrococcales</taxon>
        <taxon>Promicromonosporaceae</taxon>
        <taxon>Isoptericola</taxon>
    </lineage>
</organism>
<sequence length="416" mass="42739">MTDAPPPSRPSLPAVTVPPVDERRATIILVAMALSTFLFVTVESLPSGLLTLMAPDLARSTSEIGLLVTGYALVVLVASVPLAHWTRAVPRRWVLSACAGLAAVSTLWAAIAPSYEQVLTARLVTAAAQALFWVAVVPATTGLFRPIVRGKVMARLAIGNSLAPVLGVPAGTWLGEHTSWRWTFLAVAALSLVVTVVVLMLFPTIPPASGGASTAPHPSTRRFGFQMVTTVLVVTGAFGVITFVTQYLIDVAGFAQADMPRLLLLQGAAGVVGAVVVGRFIDSRPVGVLVAATVLLVVAPTSMWAVGENPVGAVASLALFGFAFSTVPPVLSHRVMLVAPRSTTMGMAVSSSLFNLGIAAGSGLGAALVAAVGVRPVPLVSAGMVLLALLLVLAEERFSPPLTGVVAPATAADRSS</sequence>
<feature type="transmembrane region" description="Helical" evidence="6">
    <location>
        <begin position="123"/>
        <end position="144"/>
    </location>
</feature>
<evidence type="ECO:0000256" key="6">
    <source>
        <dbReference type="SAM" id="Phobius"/>
    </source>
</evidence>
<feature type="transmembrane region" description="Helical" evidence="6">
    <location>
        <begin position="180"/>
        <end position="202"/>
    </location>
</feature>
<dbReference type="InterPro" id="IPR011701">
    <property type="entry name" value="MFS"/>
</dbReference>
<dbReference type="RefSeq" id="WP_225563570.1">
    <property type="nucleotide sequence ID" value="NZ_JAIXCQ010000001.1"/>
</dbReference>
<dbReference type="InterPro" id="IPR020846">
    <property type="entry name" value="MFS_dom"/>
</dbReference>
<dbReference type="Gene3D" id="1.20.1250.20">
    <property type="entry name" value="MFS general substrate transporter like domains"/>
    <property type="match status" value="1"/>
</dbReference>
<dbReference type="EMBL" id="JAIXCQ010000001">
    <property type="protein sequence ID" value="MCA5891845.1"/>
    <property type="molecule type" value="Genomic_DNA"/>
</dbReference>
<feature type="transmembrane region" description="Helical" evidence="6">
    <location>
        <begin position="93"/>
        <end position="111"/>
    </location>
</feature>
<feature type="transmembrane region" description="Helical" evidence="6">
    <location>
        <begin position="352"/>
        <end position="371"/>
    </location>
</feature>
<proteinExistence type="predicted"/>
<feature type="transmembrane region" description="Helical" evidence="6">
    <location>
        <begin position="64"/>
        <end position="86"/>
    </location>
</feature>
<keyword evidence="2" id="KW-1003">Cell membrane</keyword>
<dbReference type="Proteomes" id="UP001319870">
    <property type="component" value="Unassembled WGS sequence"/>
</dbReference>
<dbReference type="SUPFAM" id="SSF103473">
    <property type="entry name" value="MFS general substrate transporter"/>
    <property type="match status" value="1"/>
</dbReference>
<evidence type="ECO:0000256" key="1">
    <source>
        <dbReference type="ARBA" id="ARBA00004651"/>
    </source>
</evidence>
<dbReference type="InterPro" id="IPR036259">
    <property type="entry name" value="MFS_trans_sf"/>
</dbReference>
<dbReference type="InterPro" id="IPR050189">
    <property type="entry name" value="MFS_Efflux_Transporters"/>
</dbReference>
<evidence type="ECO:0000313" key="8">
    <source>
        <dbReference type="EMBL" id="MCA5891845.1"/>
    </source>
</evidence>
<feature type="domain" description="Major facilitator superfamily (MFS) profile" evidence="7">
    <location>
        <begin position="28"/>
        <end position="400"/>
    </location>
</feature>
<dbReference type="PROSITE" id="PS50850">
    <property type="entry name" value="MFS"/>
    <property type="match status" value="1"/>
</dbReference>
<dbReference type="Pfam" id="PF07690">
    <property type="entry name" value="MFS_1"/>
    <property type="match status" value="1"/>
</dbReference>
<feature type="transmembrane region" description="Helical" evidence="6">
    <location>
        <begin position="261"/>
        <end position="281"/>
    </location>
</feature>
<feature type="transmembrane region" description="Helical" evidence="6">
    <location>
        <begin position="25"/>
        <end position="44"/>
    </location>
</feature>
<feature type="transmembrane region" description="Helical" evidence="6">
    <location>
        <begin position="156"/>
        <end position="174"/>
    </location>
</feature>
<evidence type="ECO:0000256" key="3">
    <source>
        <dbReference type="ARBA" id="ARBA00022692"/>
    </source>
</evidence>
<comment type="caution">
    <text evidence="8">The sequence shown here is derived from an EMBL/GenBank/DDBJ whole genome shotgun (WGS) entry which is preliminary data.</text>
</comment>
<evidence type="ECO:0000256" key="4">
    <source>
        <dbReference type="ARBA" id="ARBA00022989"/>
    </source>
</evidence>
<dbReference type="CDD" id="cd17324">
    <property type="entry name" value="MFS_NepI_like"/>
    <property type="match status" value="1"/>
</dbReference>
<comment type="subcellular location">
    <subcellularLocation>
        <location evidence="1">Cell membrane</location>
        <topology evidence="1">Multi-pass membrane protein</topology>
    </subcellularLocation>
</comment>
<feature type="transmembrane region" description="Helical" evidence="6">
    <location>
        <begin position="313"/>
        <end position="331"/>
    </location>
</feature>
<accession>A0ABS7ZDJ7</accession>
<evidence type="ECO:0000256" key="5">
    <source>
        <dbReference type="ARBA" id="ARBA00023136"/>
    </source>
</evidence>
<gene>
    <name evidence="8" type="ORF">LEP48_00580</name>
</gene>
<feature type="transmembrane region" description="Helical" evidence="6">
    <location>
        <begin position="223"/>
        <end position="249"/>
    </location>
</feature>
<evidence type="ECO:0000313" key="9">
    <source>
        <dbReference type="Proteomes" id="UP001319870"/>
    </source>
</evidence>
<keyword evidence="9" id="KW-1185">Reference proteome</keyword>
<keyword evidence="5 6" id="KW-0472">Membrane</keyword>
<keyword evidence="4 6" id="KW-1133">Transmembrane helix</keyword>
<dbReference type="PANTHER" id="PTHR43124:SF3">
    <property type="entry name" value="CHLORAMPHENICOL EFFLUX PUMP RV0191"/>
    <property type="match status" value="1"/>
</dbReference>